<dbReference type="GO" id="GO:0035435">
    <property type="term" value="P:phosphate ion transmembrane transport"/>
    <property type="evidence" value="ECO:0007669"/>
    <property type="project" value="InterPro"/>
</dbReference>
<accession>A0A517NVH6</accession>
<evidence type="ECO:0000313" key="12">
    <source>
        <dbReference type="Proteomes" id="UP000319817"/>
    </source>
</evidence>
<dbReference type="PANTHER" id="PTHR43470:SF3">
    <property type="entry name" value="PHOSPHATE TRANSPORT SYSTEM PERMEASE PROTEIN PSTA-RELATED"/>
    <property type="match status" value="1"/>
</dbReference>
<keyword evidence="4" id="KW-0813">Transport</keyword>
<dbReference type="GO" id="GO:0005315">
    <property type="term" value="F:phosphate transmembrane transporter activity"/>
    <property type="evidence" value="ECO:0007669"/>
    <property type="project" value="InterPro"/>
</dbReference>
<keyword evidence="7 9" id="KW-1133">Transmembrane helix</keyword>
<dbReference type="PANTHER" id="PTHR43470">
    <property type="entry name" value="PHOSPHATE TRANSPORT SYSTEM PERMEASE PROTEIN PSTA-RELATED"/>
    <property type="match status" value="1"/>
</dbReference>
<feature type="transmembrane region" description="Helical" evidence="9">
    <location>
        <begin position="178"/>
        <end position="198"/>
    </location>
</feature>
<dbReference type="InterPro" id="IPR005672">
    <property type="entry name" value="Phosphate_PstA"/>
</dbReference>
<feature type="transmembrane region" description="Helical" evidence="9">
    <location>
        <begin position="99"/>
        <end position="123"/>
    </location>
</feature>
<dbReference type="AlphaFoldDB" id="A0A517NVH6"/>
<dbReference type="InterPro" id="IPR000515">
    <property type="entry name" value="MetI-like"/>
</dbReference>
<dbReference type="PROSITE" id="PS50928">
    <property type="entry name" value="ABC_TM1"/>
    <property type="match status" value="1"/>
</dbReference>
<comment type="similarity">
    <text evidence="2 9">Belongs to the binding-protein-dependent transport system permease family. CysTW subfamily.</text>
</comment>
<evidence type="ECO:0000259" key="10">
    <source>
        <dbReference type="PROSITE" id="PS50928"/>
    </source>
</evidence>
<proteinExistence type="inferred from homology"/>
<dbReference type="Pfam" id="PF00528">
    <property type="entry name" value="BPD_transp_1"/>
    <property type="match status" value="1"/>
</dbReference>
<evidence type="ECO:0000256" key="9">
    <source>
        <dbReference type="RuleBase" id="RU363043"/>
    </source>
</evidence>
<dbReference type="SUPFAM" id="SSF161098">
    <property type="entry name" value="MetI-like"/>
    <property type="match status" value="1"/>
</dbReference>
<keyword evidence="12" id="KW-1185">Reference proteome</keyword>
<dbReference type="Gene3D" id="1.10.3720.10">
    <property type="entry name" value="MetI-like"/>
    <property type="match status" value="1"/>
</dbReference>
<dbReference type="RefSeq" id="WP_145418932.1">
    <property type="nucleotide sequence ID" value="NZ_CP036526.1"/>
</dbReference>
<evidence type="ECO:0000313" key="11">
    <source>
        <dbReference type="EMBL" id="QDT11130.1"/>
    </source>
</evidence>
<dbReference type="CDD" id="cd06261">
    <property type="entry name" value="TM_PBP2"/>
    <property type="match status" value="1"/>
</dbReference>
<evidence type="ECO:0000256" key="1">
    <source>
        <dbReference type="ARBA" id="ARBA00004651"/>
    </source>
</evidence>
<evidence type="ECO:0000256" key="2">
    <source>
        <dbReference type="ARBA" id="ARBA00007069"/>
    </source>
</evidence>
<dbReference type="EMBL" id="CP036526">
    <property type="protein sequence ID" value="QDT11130.1"/>
    <property type="molecule type" value="Genomic_DNA"/>
</dbReference>
<dbReference type="OrthoDB" id="9785113at2"/>
<dbReference type="InterPro" id="IPR035906">
    <property type="entry name" value="MetI-like_sf"/>
</dbReference>
<gene>
    <name evidence="11" type="primary">pstA_2</name>
    <name evidence="11" type="ORF">K239x_31240</name>
</gene>
<dbReference type="GO" id="GO:0005886">
    <property type="term" value="C:plasma membrane"/>
    <property type="evidence" value="ECO:0007669"/>
    <property type="project" value="UniProtKB-SubCell"/>
</dbReference>
<dbReference type="Proteomes" id="UP000319817">
    <property type="component" value="Chromosome"/>
</dbReference>
<evidence type="ECO:0000256" key="8">
    <source>
        <dbReference type="ARBA" id="ARBA00023136"/>
    </source>
</evidence>
<evidence type="ECO:0000256" key="3">
    <source>
        <dbReference type="ARBA" id="ARBA00016864"/>
    </source>
</evidence>
<organism evidence="11 12">
    <name type="scientific">Stieleria marina</name>
    <dbReference type="NCBI Taxonomy" id="1930275"/>
    <lineage>
        <taxon>Bacteria</taxon>
        <taxon>Pseudomonadati</taxon>
        <taxon>Planctomycetota</taxon>
        <taxon>Planctomycetia</taxon>
        <taxon>Pirellulales</taxon>
        <taxon>Pirellulaceae</taxon>
        <taxon>Stieleria</taxon>
    </lineage>
</organism>
<keyword evidence="5 9" id="KW-1003">Cell membrane</keyword>
<evidence type="ECO:0000256" key="6">
    <source>
        <dbReference type="ARBA" id="ARBA00022692"/>
    </source>
</evidence>
<comment type="subcellular location">
    <subcellularLocation>
        <location evidence="1 9">Cell membrane</location>
        <topology evidence="1 9">Multi-pass membrane protein</topology>
    </subcellularLocation>
</comment>
<name>A0A517NVH6_9BACT</name>
<evidence type="ECO:0000256" key="4">
    <source>
        <dbReference type="ARBA" id="ARBA00022448"/>
    </source>
</evidence>
<sequence length="290" mass="30157">MNSLTDRLVSLMIGSAAALVAAVLGWVLLDILYRGIGDLSWEFLAQPPEDAGRSGGIAPIIVSTMLILMVALIAAVPLSLSAAAALAQQRHRRFGWAWIASRCLDVLAAVPSVVFGLFGNAFFCVALGMGYSILAGGLTLACMILPILIHTTEHGLRAVPADYHYAAASLGLSRTTTFFRITLPAALPAIAAGLVLGIGRALAETAALIFTAGYVTRQPESLMGSGRSMSVHIFDMAMNVPAGDGRANATAALLVAMLLIINAAAMSLASKASAKLSGQTAEDMNSRQYV</sequence>
<feature type="transmembrane region" description="Helical" evidence="9">
    <location>
        <begin position="129"/>
        <end position="149"/>
    </location>
</feature>
<dbReference type="NCBIfam" id="TIGR00974">
    <property type="entry name" value="3a0107s02c"/>
    <property type="match status" value="1"/>
</dbReference>
<protein>
    <recommendedName>
        <fullName evidence="3 9">Phosphate transport system permease protein PstA</fullName>
    </recommendedName>
</protein>
<evidence type="ECO:0000256" key="5">
    <source>
        <dbReference type="ARBA" id="ARBA00022475"/>
    </source>
</evidence>
<feature type="transmembrane region" description="Helical" evidence="9">
    <location>
        <begin position="56"/>
        <end position="87"/>
    </location>
</feature>
<reference evidence="11 12" key="1">
    <citation type="submission" date="2019-02" db="EMBL/GenBank/DDBJ databases">
        <title>Deep-cultivation of Planctomycetes and their phenomic and genomic characterization uncovers novel biology.</title>
        <authorList>
            <person name="Wiegand S."/>
            <person name="Jogler M."/>
            <person name="Boedeker C."/>
            <person name="Pinto D."/>
            <person name="Vollmers J."/>
            <person name="Rivas-Marin E."/>
            <person name="Kohn T."/>
            <person name="Peeters S.H."/>
            <person name="Heuer A."/>
            <person name="Rast P."/>
            <person name="Oberbeckmann S."/>
            <person name="Bunk B."/>
            <person name="Jeske O."/>
            <person name="Meyerdierks A."/>
            <person name="Storesund J.E."/>
            <person name="Kallscheuer N."/>
            <person name="Luecker S."/>
            <person name="Lage O.M."/>
            <person name="Pohl T."/>
            <person name="Merkel B.J."/>
            <person name="Hornburger P."/>
            <person name="Mueller R.-W."/>
            <person name="Bruemmer F."/>
            <person name="Labrenz M."/>
            <person name="Spormann A.M."/>
            <person name="Op den Camp H."/>
            <person name="Overmann J."/>
            <person name="Amann R."/>
            <person name="Jetten M.S.M."/>
            <person name="Mascher T."/>
            <person name="Medema M.H."/>
            <person name="Devos D.P."/>
            <person name="Kaster A.-K."/>
            <person name="Ovreas L."/>
            <person name="Rohde M."/>
            <person name="Galperin M.Y."/>
            <person name="Jogler C."/>
        </authorList>
    </citation>
    <scope>NUCLEOTIDE SEQUENCE [LARGE SCALE GENOMIC DNA]</scope>
    <source>
        <strain evidence="11 12">K23_9</strain>
    </source>
</reference>
<keyword evidence="6 9" id="KW-0812">Transmembrane</keyword>
<feature type="transmembrane region" description="Helical" evidence="9">
    <location>
        <begin position="12"/>
        <end position="36"/>
    </location>
</feature>
<evidence type="ECO:0000256" key="7">
    <source>
        <dbReference type="ARBA" id="ARBA00022989"/>
    </source>
</evidence>
<feature type="domain" description="ABC transmembrane type-1" evidence="10">
    <location>
        <begin position="61"/>
        <end position="265"/>
    </location>
</feature>
<feature type="transmembrane region" description="Helical" evidence="9">
    <location>
        <begin position="249"/>
        <end position="269"/>
    </location>
</feature>
<keyword evidence="8 9" id="KW-0472">Membrane</keyword>